<protein>
    <recommendedName>
        <fullName evidence="2">Nuclease associated modular domain-containing protein</fullName>
    </recommendedName>
</protein>
<feature type="domain" description="Nuclease associated modular" evidence="2">
    <location>
        <begin position="121"/>
        <end position="144"/>
    </location>
</feature>
<sequence length="189" mass="21436">MFYTYAYLRKDGTPYYIGKGQGDRWKSKHRKGIIKVPPAERVLFLKENLTEAQAFAHERYMISVLGRKDLGTGCLRNLTDGGEGVSGMRHSRKTKELIRRITTGVKQSQETVNKRVSKNKGQKRTEETKSKISSSSSGKVNYTFMSPSGIIYKCTTLKTFAEEHGLCRKNLCAVAKGHHKHHKGWTLIQ</sequence>
<proteinExistence type="predicted"/>
<evidence type="ECO:0000313" key="3">
    <source>
        <dbReference type="EMBL" id="QIN96866.1"/>
    </source>
</evidence>
<dbReference type="Pfam" id="PF07460">
    <property type="entry name" value="NUMOD3"/>
    <property type="match status" value="1"/>
</dbReference>
<evidence type="ECO:0000256" key="1">
    <source>
        <dbReference type="SAM" id="MobiDB-lite"/>
    </source>
</evidence>
<accession>A0A6G8R645</accession>
<dbReference type="Proteomes" id="UP000502617">
    <property type="component" value="Segment"/>
</dbReference>
<dbReference type="RefSeq" id="YP_010669246.1">
    <property type="nucleotide sequence ID" value="NC_070959.1"/>
</dbReference>
<dbReference type="KEGG" id="vg:77945400"/>
<evidence type="ECO:0000259" key="2">
    <source>
        <dbReference type="Pfam" id="PF07460"/>
    </source>
</evidence>
<dbReference type="InterPro" id="IPR036388">
    <property type="entry name" value="WH-like_DNA-bd_sf"/>
</dbReference>
<keyword evidence="4" id="KW-1185">Reference proteome</keyword>
<feature type="region of interest" description="Disordered" evidence="1">
    <location>
        <begin position="108"/>
        <end position="138"/>
    </location>
</feature>
<evidence type="ECO:0000313" key="4">
    <source>
        <dbReference type="Proteomes" id="UP000502617"/>
    </source>
</evidence>
<dbReference type="InterPro" id="IPR003611">
    <property type="entry name" value="NUMOD3"/>
</dbReference>
<dbReference type="GO" id="GO:0003677">
    <property type="term" value="F:DNA binding"/>
    <property type="evidence" value="ECO:0007669"/>
    <property type="project" value="InterPro"/>
</dbReference>
<dbReference type="Gene3D" id="1.10.10.10">
    <property type="entry name" value="Winged helix-like DNA-binding domain superfamily/Winged helix DNA-binding domain"/>
    <property type="match status" value="1"/>
</dbReference>
<dbReference type="SUPFAM" id="SSF64496">
    <property type="entry name" value="DNA-binding domain of intron-encoded endonucleases"/>
    <property type="match status" value="1"/>
</dbReference>
<dbReference type="GeneID" id="77945400"/>
<reference evidence="3 4" key="1">
    <citation type="submission" date="2020-03" db="EMBL/GenBank/DDBJ databases">
        <title>The Isolation and Genome Sequence of a Novel Cyanophage S-N03 from the Huanghai Sea, China.</title>
        <authorList>
            <person name="Jiang T."/>
        </authorList>
    </citation>
    <scope>NUCLEOTIDE SEQUENCE [LARGE SCALE GENOMIC DNA]</scope>
</reference>
<organism evidence="3 4">
    <name type="scientific">Synechococcus phage S-N03</name>
    <dbReference type="NCBI Taxonomy" id="2718943"/>
    <lineage>
        <taxon>Viruses</taxon>
        <taxon>Duplodnaviria</taxon>
        <taxon>Heunggongvirae</taxon>
        <taxon>Uroviricota</taxon>
        <taxon>Caudoviricetes</taxon>
        <taxon>Pantevenvirales</taxon>
        <taxon>Kyanoviridae</taxon>
        <taxon>Huanghaivirus</taxon>
        <taxon>Huanghaivirus snothree</taxon>
    </lineage>
</organism>
<dbReference type="EMBL" id="MT162466">
    <property type="protein sequence ID" value="QIN96866.1"/>
    <property type="molecule type" value="Genomic_DNA"/>
</dbReference>
<name>A0A6G8R645_9CAUD</name>